<name>A0A7H0GZW3_9BACT</name>
<dbReference type="EMBL" id="CP060784">
    <property type="protein sequence ID" value="QNP53829.1"/>
    <property type="molecule type" value="Genomic_DNA"/>
</dbReference>
<keyword evidence="2" id="KW-1185">Reference proteome</keyword>
<gene>
    <name evidence="1" type="ORF">H9L05_10025</name>
</gene>
<dbReference type="RefSeq" id="WP_187734031.1">
    <property type="nucleotide sequence ID" value="NZ_BMFN01000001.1"/>
</dbReference>
<protein>
    <submittedName>
        <fullName evidence="1">Uncharacterized protein</fullName>
    </submittedName>
</protein>
<proteinExistence type="predicted"/>
<dbReference type="AlphaFoldDB" id="A0A7H0GZW3"/>
<organism evidence="1 2">
    <name type="scientific">Hymenobacter qilianensis</name>
    <dbReference type="NCBI Taxonomy" id="1385715"/>
    <lineage>
        <taxon>Bacteria</taxon>
        <taxon>Pseudomonadati</taxon>
        <taxon>Bacteroidota</taxon>
        <taxon>Cytophagia</taxon>
        <taxon>Cytophagales</taxon>
        <taxon>Hymenobacteraceae</taxon>
        <taxon>Hymenobacter</taxon>
    </lineage>
</organism>
<evidence type="ECO:0000313" key="1">
    <source>
        <dbReference type="EMBL" id="QNP53829.1"/>
    </source>
</evidence>
<accession>A0A7H0GZW3</accession>
<reference evidence="1 2" key="1">
    <citation type="submission" date="2020-08" db="EMBL/GenBank/DDBJ databases">
        <title>Genome sequence of Hymenobacter qilianensis JCM 19763T.</title>
        <authorList>
            <person name="Hyun D.-W."/>
            <person name="Bae J.-W."/>
        </authorList>
    </citation>
    <scope>NUCLEOTIDE SEQUENCE [LARGE SCALE GENOMIC DNA]</scope>
    <source>
        <strain evidence="1 2">JCM 19763</strain>
    </source>
</reference>
<dbReference type="Proteomes" id="UP000516093">
    <property type="component" value="Chromosome"/>
</dbReference>
<evidence type="ECO:0000313" key="2">
    <source>
        <dbReference type="Proteomes" id="UP000516093"/>
    </source>
</evidence>
<sequence>MYSTGAQRLTDRRLWLPAALLVPLFQTAGYNGQMGVIKLRMTNNNQCERAAFQQLAQSREPIVHLNSDCTVMAWEKITDPLQSDNNAQLLEF</sequence>
<dbReference type="KEGG" id="hqi:H9L05_10025"/>